<evidence type="ECO:0000256" key="1">
    <source>
        <dbReference type="SAM" id="MobiDB-lite"/>
    </source>
</evidence>
<feature type="region of interest" description="Disordered" evidence="1">
    <location>
        <begin position="141"/>
        <end position="181"/>
    </location>
</feature>
<dbReference type="AlphaFoldDB" id="A0A914Y751"/>
<dbReference type="WBParaSite" id="PSU_v2.g16035.t1">
    <property type="protein sequence ID" value="PSU_v2.g16035.t1"/>
    <property type="gene ID" value="PSU_v2.g16035"/>
</dbReference>
<organism evidence="2 3">
    <name type="scientific">Panagrolaimus superbus</name>
    <dbReference type="NCBI Taxonomy" id="310955"/>
    <lineage>
        <taxon>Eukaryota</taxon>
        <taxon>Metazoa</taxon>
        <taxon>Ecdysozoa</taxon>
        <taxon>Nematoda</taxon>
        <taxon>Chromadorea</taxon>
        <taxon>Rhabditida</taxon>
        <taxon>Tylenchina</taxon>
        <taxon>Panagrolaimomorpha</taxon>
        <taxon>Panagrolaimoidea</taxon>
        <taxon>Panagrolaimidae</taxon>
        <taxon>Panagrolaimus</taxon>
    </lineage>
</organism>
<protein>
    <submittedName>
        <fullName evidence="3">Uncharacterized protein</fullName>
    </submittedName>
</protein>
<reference evidence="3" key="1">
    <citation type="submission" date="2022-11" db="UniProtKB">
        <authorList>
            <consortium name="WormBaseParasite"/>
        </authorList>
    </citation>
    <scope>IDENTIFICATION</scope>
</reference>
<dbReference type="Proteomes" id="UP000887577">
    <property type="component" value="Unplaced"/>
</dbReference>
<name>A0A914Y751_9BILA</name>
<feature type="compositionally biased region" description="Basic and acidic residues" evidence="1">
    <location>
        <begin position="169"/>
        <end position="181"/>
    </location>
</feature>
<keyword evidence="2" id="KW-1185">Reference proteome</keyword>
<proteinExistence type="predicted"/>
<evidence type="ECO:0000313" key="3">
    <source>
        <dbReference type="WBParaSite" id="PSU_v2.g16035.t1"/>
    </source>
</evidence>
<sequence length="437" mass="50474">MSSTQNLATSYGDFDKKLLRWTGSEWRALNKGKFNTVNFLWRKNDVSDGEEEQLSVASLVFDSGDLFCEFVSGENEKVDELEVNSETENLLIKTKTYYKGGITQIMKLINKNKETEITEFTCQQLVKFLGTYKFEQLKESRADTSQINESQNSKVSISGKISNKKRGKTNTEDDKPPKRVKVDEKTVAQLQSEIISELTDKISNESIPKPETRILSITELKNDLFGRVLSEEIVSCFLKKMETNKWENSNEKFIVIKVNGLYFILDGNNRFVAMNKFNEIVEQERRFQTIECEVYKDLTFDQKFLIRSTTLTDRPKIQFTIIQSTKLARQIMIEKFLAPPSTKITEAEKFEKLMQLYFQDSPFPKATTTLLRLPVEILDIVLNVVCDGIPIEHVETTARLWKAFMPAYKKNPEQSLELLKTLRKNSNEEVEKVCEIS</sequence>
<feature type="compositionally biased region" description="Polar residues" evidence="1">
    <location>
        <begin position="143"/>
        <end position="161"/>
    </location>
</feature>
<evidence type="ECO:0000313" key="2">
    <source>
        <dbReference type="Proteomes" id="UP000887577"/>
    </source>
</evidence>
<accession>A0A914Y751</accession>